<dbReference type="SMART" id="SM00271">
    <property type="entry name" value="DnaJ"/>
    <property type="match status" value="1"/>
</dbReference>
<feature type="compositionally biased region" description="Low complexity" evidence="7">
    <location>
        <begin position="187"/>
        <end position="196"/>
    </location>
</feature>
<dbReference type="PROSITE" id="PS50005">
    <property type="entry name" value="TPR"/>
    <property type="match status" value="1"/>
</dbReference>
<protein>
    <recommendedName>
        <fullName evidence="9">J domain-containing protein</fullName>
    </recommendedName>
</protein>
<dbReference type="PANTHER" id="PTHR43908">
    <property type="entry name" value="AT29763P-RELATED"/>
    <property type="match status" value="1"/>
</dbReference>
<dbReference type="InterPro" id="IPR018253">
    <property type="entry name" value="DnaJ_domain_CS"/>
</dbReference>
<feature type="region of interest" description="Disordered" evidence="7">
    <location>
        <begin position="230"/>
        <end position="251"/>
    </location>
</feature>
<organism evidence="10 11">
    <name type="scientific">Haemaphysalis longicornis</name>
    <name type="common">Bush tick</name>
    <dbReference type="NCBI Taxonomy" id="44386"/>
    <lineage>
        <taxon>Eukaryota</taxon>
        <taxon>Metazoa</taxon>
        <taxon>Ecdysozoa</taxon>
        <taxon>Arthropoda</taxon>
        <taxon>Chelicerata</taxon>
        <taxon>Arachnida</taxon>
        <taxon>Acari</taxon>
        <taxon>Parasitiformes</taxon>
        <taxon>Ixodida</taxon>
        <taxon>Ixodoidea</taxon>
        <taxon>Ixodidae</taxon>
        <taxon>Haemaphysalinae</taxon>
        <taxon>Haemaphysalis</taxon>
    </lineage>
</organism>
<keyword evidence="4 8" id="KW-1133">Transmembrane helix</keyword>
<dbReference type="GO" id="GO:0071218">
    <property type="term" value="P:cellular response to misfolded protein"/>
    <property type="evidence" value="ECO:0007669"/>
    <property type="project" value="TreeGrafter"/>
</dbReference>
<evidence type="ECO:0000256" key="3">
    <source>
        <dbReference type="ARBA" id="ARBA00022824"/>
    </source>
</evidence>
<dbReference type="InterPro" id="IPR015399">
    <property type="entry name" value="DUF1977_DnaJ-like"/>
</dbReference>
<dbReference type="InterPro" id="IPR019734">
    <property type="entry name" value="TPR_rpt"/>
</dbReference>
<proteinExistence type="predicted"/>
<gene>
    <name evidence="10" type="ORF">HPB48_015809</name>
</gene>
<dbReference type="PRINTS" id="PR00625">
    <property type="entry name" value="JDOMAIN"/>
</dbReference>
<name>A0A9J6G998_HAELO</name>
<evidence type="ECO:0000256" key="1">
    <source>
        <dbReference type="ARBA" id="ARBA00004389"/>
    </source>
</evidence>
<keyword evidence="3" id="KW-0256">Endoplasmic reticulum</keyword>
<evidence type="ECO:0000313" key="11">
    <source>
        <dbReference type="Proteomes" id="UP000821853"/>
    </source>
</evidence>
<dbReference type="Gene3D" id="1.10.287.110">
    <property type="entry name" value="DnaJ domain"/>
    <property type="match status" value="1"/>
</dbReference>
<reference evidence="10 11" key="1">
    <citation type="journal article" date="2020" name="Cell">
        <title>Large-Scale Comparative Analyses of Tick Genomes Elucidate Their Genetic Diversity and Vector Capacities.</title>
        <authorList>
            <consortium name="Tick Genome and Microbiome Consortium (TIGMIC)"/>
            <person name="Jia N."/>
            <person name="Wang J."/>
            <person name="Shi W."/>
            <person name="Du L."/>
            <person name="Sun Y."/>
            <person name="Zhan W."/>
            <person name="Jiang J.F."/>
            <person name="Wang Q."/>
            <person name="Zhang B."/>
            <person name="Ji P."/>
            <person name="Bell-Sakyi L."/>
            <person name="Cui X.M."/>
            <person name="Yuan T.T."/>
            <person name="Jiang B.G."/>
            <person name="Yang W.F."/>
            <person name="Lam T.T."/>
            <person name="Chang Q.C."/>
            <person name="Ding S.J."/>
            <person name="Wang X.J."/>
            <person name="Zhu J.G."/>
            <person name="Ruan X.D."/>
            <person name="Zhao L."/>
            <person name="Wei J.T."/>
            <person name="Ye R.Z."/>
            <person name="Que T.C."/>
            <person name="Du C.H."/>
            <person name="Zhou Y.H."/>
            <person name="Cheng J.X."/>
            <person name="Dai P.F."/>
            <person name="Guo W.B."/>
            <person name="Han X.H."/>
            <person name="Huang E.J."/>
            <person name="Li L.F."/>
            <person name="Wei W."/>
            <person name="Gao Y.C."/>
            <person name="Liu J.Z."/>
            <person name="Shao H.Z."/>
            <person name="Wang X."/>
            <person name="Wang C.C."/>
            <person name="Yang T.C."/>
            <person name="Huo Q.B."/>
            <person name="Li W."/>
            <person name="Chen H.Y."/>
            <person name="Chen S.E."/>
            <person name="Zhou L.G."/>
            <person name="Ni X.B."/>
            <person name="Tian J.H."/>
            <person name="Sheng Y."/>
            <person name="Liu T."/>
            <person name="Pan Y.S."/>
            <person name="Xia L.Y."/>
            <person name="Li J."/>
            <person name="Zhao F."/>
            <person name="Cao W.C."/>
        </authorList>
    </citation>
    <scope>NUCLEOTIDE SEQUENCE [LARGE SCALE GENOMIC DNA]</scope>
    <source>
        <strain evidence="10">HaeL-2018</strain>
    </source>
</reference>
<comment type="subcellular location">
    <subcellularLocation>
        <location evidence="1">Endoplasmic reticulum membrane</location>
        <topology evidence="1">Single-pass membrane protein</topology>
    </subcellularLocation>
</comment>
<evidence type="ECO:0000256" key="6">
    <source>
        <dbReference type="PROSITE-ProRule" id="PRU00339"/>
    </source>
</evidence>
<feature type="repeat" description="TPR" evidence="6">
    <location>
        <begin position="8"/>
        <end position="41"/>
    </location>
</feature>
<evidence type="ECO:0000256" key="8">
    <source>
        <dbReference type="SAM" id="Phobius"/>
    </source>
</evidence>
<dbReference type="PANTHER" id="PTHR43908:SF3">
    <property type="entry name" value="AT29763P-RELATED"/>
    <property type="match status" value="1"/>
</dbReference>
<dbReference type="VEuPathDB" id="VectorBase:HLOH_047937"/>
<evidence type="ECO:0000256" key="5">
    <source>
        <dbReference type="ARBA" id="ARBA00023136"/>
    </source>
</evidence>
<dbReference type="EMBL" id="JABSTR010000005">
    <property type="protein sequence ID" value="KAH9371297.1"/>
    <property type="molecule type" value="Genomic_DNA"/>
</dbReference>
<feature type="compositionally biased region" description="Low complexity" evidence="7">
    <location>
        <begin position="61"/>
        <end position="92"/>
    </location>
</feature>
<dbReference type="PROSITE" id="PS00636">
    <property type="entry name" value="DNAJ_1"/>
    <property type="match status" value="1"/>
</dbReference>
<sequence length="384" mass="43166">MEGNKEESKRCIELAQSYLAQGQKEKALKFLRKAEHLYPSKQAKELIEQLQRRNGSTSCDGSYPGSSRQHSSSSQGQPASSAGQHASQSAAGDGPGEHRAPDYTREQLEAVLRTKNCKDFYEVLGVSRDADDELLKKQYRKLALQVHPDKNKAPGAGDAFKAIGNAYAVLSNPEKRKLYDQNGSRPQHQQHQQSSSGSTHDFSRGFQGDTSPEDLFNMFFGNVFPGNVRVRRGPRAQPQRQQQQGQASAEAPAENNYGMLLQAMPIIVLIGMSFMSSFLVAEPPYSLVRTGKHRYERVTLNLKLPYYVKDSFMAEHKSNIYRIEMQVEADHIANLQSSCFHENSHKESLLWRARSLRDAALEKQAQDYRMPSCDKLSQLTRARA</sequence>
<dbReference type="AlphaFoldDB" id="A0A9J6G998"/>
<dbReference type="FunFam" id="1.10.287.110:FF:000070">
    <property type="entry name" value="Endoplasmic reticulum protein, putative"/>
    <property type="match status" value="1"/>
</dbReference>
<keyword evidence="6" id="KW-0802">TPR repeat</keyword>
<dbReference type="GO" id="GO:0030544">
    <property type="term" value="F:Hsp70 protein binding"/>
    <property type="evidence" value="ECO:0007669"/>
    <property type="project" value="TreeGrafter"/>
</dbReference>
<evidence type="ECO:0000256" key="2">
    <source>
        <dbReference type="ARBA" id="ARBA00022692"/>
    </source>
</evidence>
<evidence type="ECO:0000256" key="7">
    <source>
        <dbReference type="SAM" id="MobiDB-lite"/>
    </source>
</evidence>
<keyword evidence="2 8" id="KW-0812">Transmembrane</keyword>
<keyword evidence="5 8" id="KW-0472">Membrane</keyword>
<comment type="caution">
    <text evidence="10">The sequence shown here is derived from an EMBL/GenBank/DDBJ whole genome shotgun (WGS) entry which is preliminary data.</text>
</comment>
<dbReference type="SUPFAM" id="SSF46565">
    <property type="entry name" value="Chaperone J-domain"/>
    <property type="match status" value="1"/>
</dbReference>
<feature type="compositionally biased region" description="Low complexity" evidence="7">
    <location>
        <begin position="235"/>
        <end position="247"/>
    </location>
</feature>
<evidence type="ECO:0000259" key="9">
    <source>
        <dbReference type="PROSITE" id="PS50076"/>
    </source>
</evidence>
<dbReference type="Pfam" id="PF09320">
    <property type="entry name" value="DUF1977"/>
    <property type="match status" value="1"/>
</dbReference>
<dbReference type="InterPro" id="IPR051100">
    <property type="entry name" value="DnaJ_subfamily_B/C"/>
</dbReference>
<feature type="region of interest" description="Disordered" evidence="7">
    <location>
        <begin position="178"/>
        <end position="207"/>
    </location>
</feature>
<feature type="region of interest" description="Disordered" evidence="7">
    <location>
        <begin position="48"/>
        <end position="101"/>
    </location>
</feature>
<dbReference type="OrthoDB" id="442087at2759"/>
<dbReference type="GO" id="GO:0005789">
    <property type="term" value="C:endoplasmic reticulum membrane"/>
    <property type="evidence" value="ECO:0007669"/>
    <property type="project" value="UniProtKB-SubCell"/>
</dbReference>
<dbReference type="InterPro" id="IPR036869">
    <property type="entry name" value="J_dom_sf"/>
</dbReference>
<accession>A0A9J6G998</accession>
<dbReference type="Pfam" id="PF00226">
    <property type="entry name" value="DnaJ"/>
    <property type="match status" value="1"/>
</dbReference>
<dbReference type="Proteomes" id="UP000821853">
    <property type="component" value="Chromosome 3"/>
</dbReference>
<dbReference type="PROSITE" id="PS50076">
    <property type="entry name" value="DNAJ_2"/>
    <property type="match status" value="1"/>
</dbReference>
<dbReference type="InterPro" id="IPR001623">
    <property type="entry name" value="DnaJ_domain"/>
</dbReference>
<dbReference type="OMA" id="ARSREHN"/>
<feature type="transmembrane region" description="Helical" evidence="8">
    <location>
        <begin position="259"/>
        <end position="281"/>
    </location>
</feature>
<keyword evidence="11" id="KW-1185">Reference proteome</keyword>
<dbReference type="CDD" id="cd06257">
    <property type="entry name" value="DnaJ"/>
    <property type="match status" value="1"/>
</dbReference>
<evidence type="ECO:0000313" key="10">
    <source>
        <dbReference type="EMBL" id="KAH9371297.1"/>
    </source>
</evidence>
<feature type="domain" description="J" evidence="9">
    <location>
        <begin position="119"/>
        <end position="183"/>
    </location>
</feature>
<evidence type="ECO:0000256" key="4">
    <source>
        <dbReference type="ARBA" id="ARBA00022989"/>
    </source>
</evidence>